<accession>A0A6J5Y945</accession>
<dbReference type="EMBL" id="CAFBNC010000001">
    <property type="protein sequence ID" value="CAB4920626.1"/>
    <property type="molecule type" value="Genomic_DNA"/>
</dbReference>
<feature type="transmembrane region" description="Helical" evidence="1">
    <location>
        <begin position="12"/>
        <end position="33"/>
    </location>
</feature>
<keyword evidence="1" id="KW-0812">Transmembrane</keyword>
<dbReference type="AlphaFoldDB" id="A0A6J5Y945"/>
<proteinExistence type="predicted"/>
<sequence length="91" mass="9141">MIVSSILDSTGGAITFGLVTAVAAIALVLVTSVSPPGALAKPGSGSATDIVDDRVAADLEERITSLVDAGADEDQVRRLVSRSIEYGRGGA</sequence>
<dbReference type="EMBL" id="CAEMXZ010000002">
    <property type="protein sequence ID" value="CAB4322373.1"/>
    <property type="molecule type" value="Genomic_DNA"/>
</dbReference>
<keyword evidence="1" id="KW-0472">Membrane</keyword>
<protein>
    <submittedName>
        <fullName evidence="2">Unannotated protein</fullName>
    </submittedName>
</protein>
<evidence type="ECO:0000313" key="2">
    <source>
        <dbReference type="EMBL" id="CAB4322373.1"/>
    </source>
</evidence>
<evidence type="ECO:0000256" key="1">
    <source>
        <dbReference type="SAM" id="Phobius"/>
    </source>
</evidence>
<evidence type="ECO:0000313" key="3">
    <source>
        <dbReference type="EMBL" id="CAB4920626.1"/>
    </source>
</evidence>
<keyword evidence="1" id="KW-1133">Transmembrane helix</keyword>
<name>A0A6J5Y945_9ZZZZ</name>
<gene>
    <name evidence="2" type="ORF">UFOPK1392_00107</name>
    <name evidence="3" type="ORF">UFOPK3733_00051</name>
</gene>
<organism evidence="2">
    <name type="scientific">freshwater metagenome</name>
    <dbReference type="NCBI Taxonomy" id="449393"/>
    <lineage>
        <taxon>unclassified sequences</taxon>
        <taxon>metagenomes</taxon>
        <taxon>ecological metagenomes</taxon>
    </lineage>
</organism>
<reference evidence="2" key="1">
    <citation type="submission" date="2020-05" db="EMBL/GenBank/DDBJ databases">
        <authorList>
            <person name="Chiriac C."/>
            <person name="Salcher M."/>
            <person name="Ghai R."/>
            <person name="Kavagutti S V."/>
        </authorList>
    </citation>
    <scope>NUCLEOTIDE SEQUENCE</scope>
</reference>